<dbReference type="Gene3D" id="3.50.30.30">
    <property type="match status" value="1"/>
</dbReference>
<dbReference type="SUPFAM" id="SSF52025">
    <property type="entry name" value="PA domain"/>
    <property type="match status" value="1"/>
</dbReference>
<protein>
    <submittedName>
        <fullName evidence="2">Uncharacterized protein</fullName>
    </submittedName>
</protein>
<organism evidence="2 3">
    <name type="scientific">Engystomops pustulosus</name>
    <name type="common">Tungara frog</name>
    <name type="synonym">Physalaemus pustulosus</name>
    <dbReference type="NCBI Taxonomy" id="76066"/>
    <lineage>
        <taxon>Eukaryota</taxon>
        <taxon>Metazoa</taxon>
        <taxon>Chordata</taxon>
        <taxon>Craniata</taxon>
        <taxon>Vertebrata</taxon>
        <taxon>Euteleostomi</taxon>
        <taxon>Amphibia</taxon>
        <taxon>Batrachia</taxon>
        <taxon>Anura</taxon>
        <taxon>Neobatrachia</taxon>
        <taxon>Hyloidea</taxon>
        <taxon>Leptodactylidae</taxon>
        <taxon>Leiuperinae</taxon>
        <taxon>Engystomops</taxon>
    </lineage>
</organism>
<feature type="transmembrane region" description="Helical" evidence="1">
    <location>
        <begin position="427"/>
        <end position="450"/>
    </location>
</feature>
<comment type="caution">
    <text evidence="2">The sequence shown here is derived from an EMBL/GenBank/DDBJ whole genome shotgun (WGS) entry which is preliminary data.</text>
</comment>
<dbReference type="PANTHER" id="PTHR10404:SF32">
    <property type="entry name" value="INACTIVE N-ACETYLATED-ALPHA-LINKED ACIDIC DIPEPTIDASE-LIKE PROTEIN 2"/>
    <property type="match status" value="1"/>
</dbReference>
<dbReference type="AlphaFoldDB" id="A0AAV7C8D5"/>
<feature type="transmembrane region" description="Helical" evidence="1">
    <location>
        <begin position="6"/>
        <end position="32"/>
    </location>
</feature>
<dbReference type="InterPro" id="IPR039373">
    <property type="entry name" value="Peptidase_M28B"/>
</dbReference>
<keyword evidence="3" id="KW-1185">Reference proteome</keyword>
<keyword evidence="1" id="KW-0472">Membrane</keyword>
<dbReference type="InterPro" id="IPR046450">
    <property type="entry name" value="PA_dom_sf"/>
</dbReference>
<sequence>MAQDGIFILNFIPLALSAKTFMLPPVLCLLIISKQISTILLTGNDLSYQKLGSNVRTLPDLHYMDNDDIPTSALDLEWDMETELDELGTEQFQSDGFIHCHEKNSSPTQSHAVASNQLSISPKGRFQRLEEEPEYFSHYTESKSKTSQNLCTIIKTFSIFMFTFLFGILIGYFSNRNPTSSSCNIPNEPDSSSAAHIIDEIVKDITKENIEQYYRYFTQISVNKTDPAKNIALLWTSIGLKEVQLLNYSVLLDLPGSSPNTITLNNGQCYYPSGQQCDEETKSQEYLYTYAAFSANGSLEGEVIDVQYATVEDLLRVTKLKKIYKTSIALLKLGFLPLKYKLSLLEEIGFGGVLIYIDPCDIPETQTFNDKAFMVSLKSGGFPFTSSDYIIGPAVAFFTPSCLPIADAGPAWCMATILFLVYFDSSLVFFVWSVTVSGCGQVSFILITSLRRCHYHRL</sequence>
<keyword evidence="1" id="KW-1133">Transmembrane helix</keyword>
<name>A0AAV7C8D5_ENGPU</name>
<keyword evidence="1" id="KW-0812">Transmembrane</keyword>
<dbReference type="PANTHER" id="PTHR10404">
    <property type="entry name" value="N-ACETYLATED-ALPHA-LINKED ACIDIC DIPEPTIDASE"/>
    <property type="match status" value="1"/>
</dbReference>
<gene>
    <name evidence="2" type="ORF">GDO81_007612</name>
</gene>
<evidence type="ECO:0000256" key="1">
    <source>
        <dbReference type="SAM" id="Phobius"/>
    </source>
</evidence>
<proteinExistence type="predicted"/>
<accession>A0AAV7C8D5</accession>
<dbReference type="Gene3D" id="3.40.630.10">
    <property type="entry name" value="Zn peptidases"/>
    <property type="match status" value="1"/>
</dbReference>
<dbReference type="Proteomes" id="UP000824782">
    <property type="component" value="Unassembled WGS sequence"/>
</dbReference>
<evidence type="ECO:0000313" key="3">
    <source>
        <dbReference type="Proteomes" id="UP000824782"/>
    </source>
</evidence>
<feature type="transmembrane region" description="Helical" evidence="1">
    <location>
        <begin position="153"/>
        <end position="173"/>
    </location>
</feature>
<dbReference type="EMBL" id="WNYA01000003">
    <property type="protein sequence ID" value="KAG8581275.1"/>
    <property type="molecule type" value="Genomic_DNA"/>
</dbReference>
<evidence type="ECO:0000313" key="2">
    <source>
        <dbReference type="EMBL" id="KAG8581275.1"/>
    </source>
</evidence>
<reference evidence="2" key="1">
    <citation type="thesis" date="2020" institute="ProQuest LLC" country="789 East Eisenhower Parkway, Ann Arbor, MI, USA">
        <title>Comparative Genomics and Chromosome Evolution.</title>
        <authorList>
            <person name="Mudd A.B."/>
        </authorList>
    </citation>
    <scope>NUCLEOTIDE SEQUENCE</scope>
    <source>
        <strain evidence="2">237g6f4</strain>
        <tissue evidence="2">Blood</tissue>
    </source>
</reference>